<feature type="compositionally biased region" description="Basic and acidic residues" evidence="1">
    <location>
        <begin position="46"/>
        <end position="55"/>
    </location>
</feature>
<feature type="region of interest" description="Disordered" evidence="1">
    <location>
        <begin position="22"/>
        <end position="57"/>
    </location>
</feature>
<dbReference type="AlphaFoldDB" id="A0A1A9GFY4"/>
<gene>
    <name evidence="3" type="ORF">I601_0748</name>
</gene>
<accession>A0A1A9GFY4</accession>
<proteinExistence type="predicted"/>
<evidence type="ECO:0000313" key="4">
    <source>
        <dbReference type="Proteomes" id="UP000077868"/>
    </source>
</evidence>
<feature type="chain" id="PRO_5039640692" description="SMP-30/Gluconolaconase/LRE-like region" evidence="2">
    <location>
        <begin position="18"/>
        <end position="346"/>
    </location>
</feature>
<keyword evidence="4" id="KW-1185">Reference proteome</keyword>
<name>A0A1A9GFY4_9ACTN</name>
<evidence type="ECO:0008006" key="5">
    <source>
        <dbReference type="Google" id="ProtNLM"/>
    </source>
</evidence>
<organism evidence="3 4">
    <name type="scientific">Nocardioides dokdonensis FR1436</name>
    <dbReference type="NCBI Taxonomy" id="1300347"/>
    <lineage>
        <taxon>Bacteria</taxon>
        <taxon>Bacillati</taxon>
        <taxon>Actinomycetota</taxon>
        <taxon>Actinomycetes</taxon>
        <taxon>Propionibacteriales</taxon>
        <taxon>Nocardioidaceae</taxon>
        <taxon>Nocardioides</taxon>
    </lineage>
</organism>
<feature type="signal peptide" evidence="2">
    <location>
        <begin position="1"/>
        <end position="17"/>
    </location>
</feature>
<keyword evidence="2" id="KW-0732">Signal</keyword>
<dbReference type="EMBL" id="CP015079">
    <property type="protein sequence ID" value="ANH37197.1"/>
    <property type="molecule type" value="Genomic_DNA"/>
</dbReference>
<protein>
    <recommendedName>
        <fullName evidence="5">SMP-30/Gluconolaconase/LRE-like region</fullName>
    </recommendedName>
</protein>
<dbReference type="PATRIC" id="fig|1300347.3.peg.751"/>
<sequence length="346" mass="36088">MAVAALALALAALAACTADGRGAGDDGPGGSDPVATRPTPGLSRCDPLRTRDVRGRPPGYLADTLGTRLTPLAISTAVCGGRWLPRMQSGFIPQGVAVSGDTAWVSGYDPGPVSRRFCRLLKVDLASGELIDEEAPVAGAVGTGPVVECRHGGGVLLDEHGLWLAESPRLWLLDPGSLAVRRVWRLDDPVQGSFSVLDGRGRLGLGRFRSPGGNPGQPGRPALDWFDLDDVLAPGTSVLDTDLAVGSRSIPRLAQGGMWARIDGRTGLWIASSVTRCGVLTGPGGVRRAFLPGAEGLAPAGDGTVWAVSESTGRRFAEEGGRPVVAPLTLVDTRRFDRWPEPTCEP</sequence>
<evidence type="ECO:0000256" key="1">
    <source>
        <dbReference type="SAM" id="MobiDB-lite"/>
    </source>
</evidence>
<reference evidence="3 4" key="1">
    <citation type="submission" date="2016-03" db="EMBL/GenBank/DDBJ databases">
        <title>Complete genome sequence of a soil Actinobacterium, Nocardioides dokdonensis FR1436.</title>
        <authorList>
            <person name="Kwon S.-K."/>
            <person name="Kim K."/>
            <person name="Kim J.F."/>
        </authorList>
    </citation>
    <scope>NUCLEOTIDE SEQUENCE [LARGE SCALE GENOMIC DNA]</scope>
    <source>
        <strain evidence="3 4">FR1436</strain>
    </source>
</reference>
<evidence type="ECO:0000256" key="2">
    <source>
        <dbReference type="SAM" id="SignalP"/>
    </source>
</evidence>
<dbReference type="KEGG" id="ndk:I601_0748"/>
<dbReference type="Proteomes" id="UP000077868">
    <property type="component" value="Chromosome"/>
</dbReference>
<evidence type="ECO:0000313" key="3">
    <source>
        <dbReference type="EMBL" id="ANH37197.1"/>
    </source>
</evidence>
<dbReference type="STRING" id="1300347.I601_0748"/>